<protein>
    <recommendedName>
        <fullName evidence="4">ABC transporter permease</fullName>
    </recommendedName>
</protein>
<sequence>MNSTLFVPRFSAPSLPDQLRGALLADALKLRRTAALRLALGLATLPVLVIFLVFYFRGASLLTAGQSPWVPYLHNAWRTEVTLLLPLFVVLLTSLVVQVEHRSSAWKHLHTLPVTRGVLFFSKLLVLLGLSLLAQVLHAVLLLLTGWLLGLLQPDLGFQLHAAPVAAVATAVLKIYAGTAGILAVQYVASLAWRSFVVPIALGLAGTVLALTVLRIAHADLLPYGAPLLTWRTFAADGPALLVPATLAPHEWISLVWVALMLVFGPLWLRRRLA</sequence>
<dbReference type="Pfam" id="PF12730">
    <property type="entry name" value="ABC2_membrane_4"/>
    <property type="match status" value="1"/>
</dbReference>
<feature type="transmembrane region" description="Helical" evidence="1">
    <location>
        <begin position="38"/>
        <end position="56"/>
    </location>
</feature>
<keyword evidence="3" id="KW-1185">Reference proteome</keyword>
<evidence type="ECO:0000313" key="3">
    <source>
        <dbReference type="Proteomes" id="UP001500454"/>
    </source>
</evidence>
<evidence type="ECO:0008006" key="4">
    <source>
        <dbReference type="Google" id="ProtNLM"/>
    </source>
</evidence>
<keyword evidence="1" id="KW-1133">Transmembrane helix</keyword>
<evidence type="ECO:0000256" key="1">
    <source>
        <dbReference type="SAM" id="Phobius"/>
    </source>
</evidence>
<reference evidence="3" key="1">
    <citation type="journal article" date="2019" name="Int. J. Syst. Evol. Microbiol.">
        <title>The Global Catalogue of Microorganisms (GCM) 10K type strain sequencing project: providing services to taxonomists for standard genome sequencing and annotation.</title>
        <authorList>
            <consortium name="The Broad Institute Genomics Platform"/>
            <consortium name="The Broad Institute Genome Sequencing Center for Infectious Disease"/>
            <person name="Wu L."/>
            <person name="Ma J."/>
        </authorList>
    </citation>
    <scope>NUCLEOTIDE SEQUENCE [LARGE SCALE GENOMIC DNA]</scope>
    <source>
        <strain evidence="3">JCM 17924</strain>
    </source>
</reference>
<feature type="transmembrane region" description="Helical" evidence="1">
    <location>
        <begin position="118"/>
        <end position="149"/>
    </location>
</feature>
<keyword evidence="1" id="KW-0472">Membrane</keyword>
<feature type="transmembrane region" description="Helical" evidence="1">
    <location>
        <begin position="76"/>
        <end position="97"/>
    </location>
</feature>
<name>A0ABP8JLF0_9BACT</name>
<dbReference type="RefSeq" id="WP_345227696.1">
    <property type="nucleotide sequence ID" value="NZ_BAABHA010000015.1"/>
</dbReference>
<evidence type="ECO:0000313" key="2">
    <source>
        <dbReference type="EMBL" id="GAA4392632.1"/>
    </source>
</evidence>
<gene>
    <name evidence="2" type="ORF">GCM10023186_43370</name>
</gene>
<feature type="transmembrane region" description="Helical" evidence="1">
    <location>
        <begin position="161"/>
        <end position="184"/>
    </location>
</feature>
<comment type="caution">
    <text evidence="2">The sequence shown here is derived from an EMBL/GenBank/DDBJ whole genome shotgun (WGS) entry which is preliminary data.</text>
</comment>
<keyword evidence="1" id="KW-0812">Transmembrane</keyword>
<accession>A0ABP8JLF0</accession>
<proteinExistence type="predicted"/>
<dbReference type="Proteomes" id="UP001500454">
    <property type="component" value="Unassembled WGS sequence"/>
</dbReference>
<dbReference type="EMBL" id="BAABHA010000015">
    <property type="protein sequence ID" value="GAA4392632.1"/>
    <property type="molecule type" value="Genomic_DNA"/>
</dbReference>
<feature type="transmembrane region" description="Helical" evidence="1">
    <location>
        <begin position="252"/>
        <end position="269"/>
    </location>
</feature>
<feature type="transmembrane region" description="Helical" evidence="1">
    <location>
        <begin position="196"/>
        <end position="217"/>
    </location>
</feature>
<organism evidence="2 3">
    <name type="scientific">Hymenobacter koreensis</name>
    <dbReference type="NCBI Taxonomy" id="1084523"/>
    <lineage>
        <taxon>Bacteria</taxon>
        <taxon>Pseudomonadati</taxon>
        <taxon>Bacteroidota</taxon>
        <taxon>Cytophagia</taxon>
        <taxon>Cytophagales</taxon>
        <taxon>Hymenobacteraceae</taxon>
        <taxon>Hymenobacter</taxon>
    </lineage>
</organism>